<dbReference type="EMBL" id="BMNZ01000005">
    <property type="protein sequence ID" value="GGN00048.1"/>
    <property type="molecule type" value="Genomic_DNA"/>
</dbReference>
<dbReference type="InterPro" id="IPR016181">
    <property type="entry name" value="Acyl_CoA_acyltransferase"/>
</dbReference>
<evidence type="ECO:0000259" key="1">
    <source>
        <dbReference type="PROSITE" id="PS51186"/>
    </source>
</evidence>
<dbReference type="Gene3D" id="3.40.630.30">
    <property type="match status" value="1"/>
</dbReference>
<dbReference type="SUPFAM" id="SSF55729">
    <property type="entry name" value="Acyl-CoA N-acyltransferases (Nat)"/>
    <property type="match status" value="1"/>
</dbReference>
<comment type="caution">
    <text evidence="2">The sequence shown here is derived from an EMBL/GenBank/DDBJ whole genome shotgun (WGS) entry which is preliminary data.</text>
</comment>
<keyword evidence="3" id="KW-1185">Reference proteome</keyword>
<gene>
    <name evidence="2" type="ORF">GCM10009721_28950</name>
</gene>
<evidence type="ECO:0000313" key="3">
    <source>
        <dbReference type="Proteomes" id="UP000623461"/>
    </source>
</evidence>
<dbReference type="PROSITE" id="PS51186">
    <property type="entry name" value="GNAT"/>
    <property type="match status" value="1"/>
</dbReference>
<dbReference type="InterPro" id="IPR000182">
    <property type="entry name" value="GNAT_dom"/>
</dbReference>
<reference evidence="3" key="1">
    <citation type="journal article" date="2019" name="Int. J. Syst. Evol. Microbiol.">
        <title>The Global Catalogue of Microorganisms (GCM) 10K type strain sequencing project: providing services to taxonomists for standard genome sequencing and annotation.</title>
        <authorList>
            <consortium name="The Broad Institute Genomics Platform"/>
            <consortium name="The Broad Institute Genome Sequencing Center for Infectious Disease"/>
            <person name="Wu L."/>
            <person name="Ma J."/>
        </authorList>
    </citation>
    <scope>NUCLEOTIDE SEQUENCE [LARGE SCALE GENOMIC DNA]</scope>
    <source>
        <strain evidence="3">JCM 1365</strain>
    </source>
</reference>
<accession>A0ABQ2I8D0</accession>
<feature type="domain" description="N-acetyltransferase" evidence="1">
    <location>
        <begin position="119"/>
        <end position="257"/>
    </location>
</feature>
<sequence>MLAASDAWSWVPDEARVHRTDELLVVAYPDYVGTPTVARSLGNARDAAALVDEAHEAARAFGRDRVWWNVTGSRGPEGLEDELLSRGGEVVQRMDVLALPLGDGAPDLGVPRGVPHGVTTRRVVDAESLREALEVSRVAFDDPPVTDDMVADHLAEVQRTVEADAGARVVAYVDGRPASTGGFTLAGDVARLWGGGTHPDLRGRGAYRASLAARLQLAAGMGATLALTHGRIDTSSPILQRLGFTRYGEQRQLVLDL</sequence>
<name>A0ABQ2I8D0_9MICO</name>
<proteinExistence type="predicted"/>
<protein>
    <recommendedName>
        <fullName evidence="1">N-acetyltransferase domain-containing protein</fullName>
    </recommendedName>
</protein>
<organism evidence="2 3">
    <name type="scientific">Terrabacter tumescens</name>
    <dbReference type="NCBI Taxonomy" id="60443"/>
    <lineage>
        <taxon>Bacteria</taxon>
        <taxon>Bacillati</taxon>
        <taxon>Actinomycetota</taxon>
        <taxon>Actinomycetes</taxon>
        <taxon>Micrococcales</taxon>
        <taxon>Intrasporangiaceae</taxon>
        <taxon>Terrabacter</taxon>
    </lineage>
</organism>
<evidence type="ECO:0000313" key="2">
    <source>
        <dbReference type="EMBL" id="GGN00048.1"/>
    </source>
</evidence>
<dbReference type="Proteomes" id="UP000623461">
    <property type="component" value="Unassembled WGS sequence"/>
</dbReference>